<keyword evidence="4" id="KW-1185">Reference proteome</keyword>
<name>A0ABV7GY48_9BURK</name>
<dbReference type="SUPFAM" id="SSF49879">
    <property type="entry name" value="SMAD/FHA domain"/>
    <property type="match status" value="2"/>
</dbReference>
<dbReference type="Proteomes" id="UP001595556">
    <property type="component" value="Unassembled WGS sequence"/>
</dbReference>
<evidence type="ECO:0000256" key="1">
    <source>
        <dbReference type="SAM" id="MobiDB-lite"/>
    </source>
</evidence>
<dbReference type="RefSeq" id="WP_377300491.1">
    <property type="nucleotide sequence ID" value="NZ_CP180191.1"/>
</dbReference>
<dbReference type="Gene3D" id="2.60.200.20">
    <property type="match status" value="2"/>
</dbReference>
<dbReference type="SMART" id="SM00240">
    <property type="entry name" value="FHA"/>
    <property type="match status" value="1"/>
</dbReference>
<dbReference type="EMBL" id="JBHRTI010000003">
    <property type="protein sequence ID" value="MFC3146207.1"/>
    <property type="molecule type" value="Genomic_DNA"/>
</dbReference>
<evidence type="ECO:0000313" key="4">
    <source>
        <dbReference type="Proteomes" id="UP001595556"/>
    </source>
</evidence>
<dbReference type="PROSITE" id="PS50006">
    <property type="entry name" value="FHA_DOMAIN"/>
    <property type="match status" value="1"/>
</dbReference>
<dbReference type="InterPro" id="IPR000253">
    <property type="entry name" value="FHA_dom"/>
</dbReference>
<dbReference type="CDD" id="cd00060">
    <property type="entry name" value="FHA"/>
    <property type="match status" value="2"/>
</dbReference>
<comment type="caution">
    <text evidence="3">The sequence shown here is derived from an EMBL/GenBank/DDBJ whole genome shotgun (WGS) entry which is preliminary data.</text>
</comment>
<feature type="region of interest" description="Disordered" evidence="1">
    <location>
        <begin position="115"/>
        <end position="144"/>
    </location>
</feature>
<evidence type="ECO:0000313" key="3">
    <source>
        <dbReference type="EMBL" id="MFC3146207.1"/>
    </source>
</evidence>
<accession>A0ABV7GY48</accession>
<protein>
    <submittedName>
        <fullName evidence="3">FHA domain-containing protein</fullName>
    </submittedName>
</protein>
<sequence>MPKVILSMDGQVLNEYALVKERTTIGRRPHNDIAIDNLAISGEHAVIVTILNDSFLEDLGSTNGTMVNGVPVKKHFLQTGDTIELGKYTLKFMGEQSGRGTGDDAFEKTQILRPAVSKPSPDPAPAAPIRPMNATQEIPSGLPPMPPLDEPMPDTISPRIAPSATRQGVIQVLSGGNAGREMPLTKPITTLGRPGVQVAVITKRPDGYFLTHVEGTSYPSLNGMPVSTEAKLLHEHDIIELAGVKLEFFYR</sequence>
<gene>
    <name evidence="3" type="ORF">ACFOEN_00975</name>
</gene>
<dbReference type="InterPro" id="IPR008984">
    <property type="entry name" value="SMAD_FHA_dom_sf"/>
</dbReference>
<evidence type="ECO:0000259" key="2">
    <source>
        <dbReference type="PROSITE" id="PS50006"/>
    </source>
</evidence>
<proteinExistence type="predicted"/>
<feature type="domain" description="FHA" evidence="2">
    <location>
        <begin position="23"/>
        <end position="72"/>
    </location>
</feature>
<organism evidence="3 4">
    <name type="scientific">Piscinibacterium candidicorallinum</name>
    <dbReference type="NCBI Taxonomy" id="1793872"/>
    <lineage>
        <taxon>Bacteria</taxon>
        <taxon>Pseudomonadati</taxon>
        <taxon>Pseudomonadota</taxon>
        <taxon>Betaproteobacteria</taxon>
        <taxon>Burkholderiales</taxon>
        <taxon>Piscinibacterium</taxon>
    </lineage>
</organism>
<reference evidence="4" key="1">
    <citation type="journal article" date="2019" name="Int. J. Syst. Evol. Microbiol.">
        <title>The Global Catalogue of Microorganisms (GCM) 10K type strain sequencing project: providing services to taxonomists for standard genome sequencing and annotation.</title>
        <authorList>
            <consortium name="The Broad Institute Genomics Platform"/>
            <consortium name="The Broad Institute Genome Sequencing Center for Infectious Disease"/>
            <person name="Wu L."/>
            <person name="Ma J."/>
        </authorList>
    </citation>
    <scope>NUCLEOTIDE SEQUENCE [LARGE SCALE GENOMIC DNA]</scope>
    <source>
        <strain evidence="4">KCTC 52168</strain>
    </source>
</reference>
<dbReference type="InterPro" id="IPR050923">
    <property type="entry name" value="Cell_Proc_Reg/RNA_Proc"/>
</dbReference>
<dbReference type="Pfam" id="PF00498">
    <property type="entry name" value="FHA"/>
    <property type="match status" value="1"/>
</dbReference>
<dbReference type="PANTHER" id="PTHR23308">
    <property type="entry name" value="NUCLEAR INHIBITOR OF PROTEIN PHOSPHATASE-1"/>
    <property type="match status" value="1"/>
</dbReference>